<dbReference type="GeneID" id="92741790"/>
<reference evidence="6" key="3">
    <citation type="submission" date="2023-08" db="EMBL/GenBank/DDBJ databases">
        <title>Complete Genome Sequences of butyrate producing Anaerostipes hadrus strains BA1 and GIF7 isolated from the terminal ileum of a healthy lean male.</title>
        <authorList>
            <person name="Low A."/>
            <person name="Sheludchenko M."/>
            <person name="Cheng H.E."/>
            <person name="Koh X.Q."/>
            <person name="Lee J."/>
        </authorList>
    </citation>
    <scope>NUCLEOTIDE SEQUENCE</scope>
    <source>
        <strain evidence="6">BA1</strain>
    </source>
</reference>
<keyword evidence="4" id="KW-0812">Transmembrane</keyword>
<evidence type="ECO:0000313" key="7">
    <source>
        <dbReference type="Proteomes" id="UP001243496"/>
    </source>
</evidence>
<dbReference type="PROSITE" id="PS50297">
    <property type="entry name" value="ANK_REP_REGION"/>
    <property type="match status" value="1"/>
</dbReference>
<reference evidence="5 8" key="1">
    <citation type="journal article" date="2020" name="Cell Host Microbe">
        <title>Functional and Genomic Variation between Human-Derived Isolates of Lachnospiraceae Reveals Inter- and Intra-Species Diversity.</title>
        <authorList>
            <person name="Sorbara M.T."/>
            <person name="Littmann E.R."/>
            <person name="Fontana E."/>
            <person name="Moody T.U."/>
            <person name="Kohout C.E."/>
            <person name="Gjonbalaj M."/>
            <person name="Eaton V."/>
            <person name="Seok R."/>
            <person name="Leiner I.M."/>
            <person name="Pamer E.G."/>
        </authorList>
    </citation>
    <scope>NUCLEOTIDE SEQUENCE [LARGE SCALE GENOMIC DNA]</scope>
    <source>
        <strain evidence="5 8">MSK.14.57</strain>
    </source>
</reference>
<dbReference type="EMBL" id="JAAITB010000003">
    <property type="protein sequence ID" value="NSJ78423.1"/>
    <property type="molecule type" value="Genomic_DNA"/>
</dbReference>
<dbReference type="SUPFAM" id="SSF48403">
    <property type="entry name" value="Ankyrin repeat"/>
    <property type="match status" value="1"/>
</dbReference>
<feature type="transmembrane region" description="Helical" evidence="4">
    <location>
        <begin position="6"/>
        <end position="24"/>
    </location>
</feature>
<dbReference type="PROSITE" id="PS50088">
    <property type="entry name" value="ANK_REPEAT"/>
    <property type="match status" value="3"/>
</dbReference>
<evidence type="ECO:0000313" key="8">
    <source>
        <dbReference type="Proteomes" id="UP001644750"/>
    </source>
</evidence>
<evidence type="ECO:0000313" key="6">
    <source>
        <dbReference type="EMBL" id="WMD15769.1"/>
    </source>
</evidence>
<feature type="repeat" description="ANK" evidence="3">
    <location>
        <begin position="174"/>
        <end position="218"/>
    </location>
</feature>
<keyword evidence="8" id="KW-1185">Reference proteome</keyword>
<evidence type="ECO:0000256" key="2">
    <source>
        <dbReference type="ARBA" id="ARBA00023043"/>
    </source>
</evidence>
<dbReference type="Pfam" id="PF12796">
    <property type="entry name" value="Ank_2"/>
    <property type="match status" value="1"/>
</dbReference>
<dbReference type="InterPro" id="IPR050745">
    <property type="entry name" value="Multifunctional_regulatory"/>
</dbReference>
<evidence type="ECO:0000256" key="4">
    <source>
        <dbReference type="SAM" id="Phobius"/>
    </source>
</evidence>
<feature type="repeat" description="ANK" evidence="3">
    <location>
        <begin position="141"/>
        <end position="173"/>
    </location>
</feature>
<sequence>MIVKNILKLLIVIIFLLIGYYLYFNMPWILQYKERESSMVTEYYRKGSLQYDIITGNYVFARIKVLFGENVNEIDKKNNTTPLETALMSMSYPDRFIKMLVKNGANLNKEGHELLSEYIYYFGQQDCNKMIKYLLNKGADPDKNALVVAVTKNNYDLVQILLKNGADVNQKNEKGITAIMAACYSENYEEEPGINTRKQYRIIRLLIEKGADISLKDNKGNTVEKYIQQYRKNIENGNHEYTESLYKLIKSYKIN</sequence>
<evidence type="ECO:0000313" key="5">
    <source>
        <dbReference type="EMBL" id="NSJ78423.1"/>
    </source>
</evidence>
<dbReference type="RefSeq" id="WP_009204351.1">
    <property type="nucleotide sequence ID" value="NZ_CP132968.1"/>
</dbReference>
<name>A0AAQ3GU23_ANAHA</name>
<reference evidence="5" key="2">
    <citation type="submission" date="2020-02" db="EMBL/GenBank/DDBJ databases">
        <authorList>
            <person name="Littmann E."/>
            <person name="Sorbara M."/>
        </authorList>
    </citation>
    <scope>NUCLEOTIDE SEQUENCE</scope>
    <source>
        <strain evidence="5">MSK.14.57</strain>
    </source>
</reference>
<keyword evidence="4" id="KW-1133">Transmembrane helix</keyword>
<dbReference type="Gene3D" id="1.25.40.20">
    <property type="entry name" value="Ankyrin repeat-containing domain"/>
    <property type="match status" value="1"/>
</dbReference>
<keyword evidence="2 3" id="KW-0040">ANK repeat</keyword>
<accession>A0AAQ3GU23</accession>
<organism evidence="6 7">
    <name type="scientific">Anaerostipes hadrus</name>
    <dbReference type="NCBI Taxonomy" id="649756"/>
    <lineage>
        <taxon>Bacteria</taxon>
        <taxon>Bacillati</taxon>
        <taxon>Bacillota</taxon>
        <taxon>Clostridia</taxon>
        <taxon>Lachnospirales</taxon>
        <taxon>Lachnospiraceae</taxon>
        <taxon>Anaerostipes</taxon>
    </lineage>
</organism>
<keyword evidence="1" id="KW-0677">Repeat</keyword>
<dbReference type="SMART" id="SM00248">
    <property type="entry name" value="ANK"/>
    <property type="match status" value="4"/>
</dbReference>
<dbReference type="InterPro" id="IPR002110">
    <property type="entry name" value="Ankyrin_rpt"/>
</dbReference>
<feature type="repeat" description="ANK" evidence="3">
    <location>
        <begin position="78"/>
        <end position="112"/>
    </location>
</feature>
<dbReference type="Proteomes" id="UP001243496">
    <property type="component" value="Chromosome"/>
</dbReference>
<dbReference type="EMBL" id="CP132968">
    <property type="protein sequence ID" value="WMD15769.1"/>
    <property type="molecule type" value="Genomic_DNA"/>
</dbReference>
<dbReference type="AlphaFoldDB" id="A0AAQ3GU23"/>
<dbReference type="Proteomes" id="UP001644750">
    <property type="component" value="Unassembled WGS sequence"/>
</dbReference>
<evidence type="ECO:0000256" key="1">
    <source>
        <dbReference type="ARBA" id="ARBA00022737"/>
    </source>
</evidence>
<gene>
    <name evidence="5" type="ORF">G5A72_02215</name>
    <name evidence="6" type="ORF">RBI15_10330</name>
</gene>
<dbReference type="InterPro" id="IPR036770">
    <property type="entry name" value="Ankyrin_rpt-contain_sf"/>
</dbReference>
<dbReference type="PANTHER" id="PTHR24189">
    <property type="entry name" value="MYOTROPHIN"/>
    <property type="match status" value="1"/>
</dbReference>
<evidence type="ECO:0000256" key="3">
    <source>
        <dbReference type="PROSITE-ProRule" id="PRU00023"/>
    </source>
</evidence>
<protein>
    <submittedName>
        <fullName evidence="6">Ankyrin repeat domain-containing protein</fullName>
    </submittedName>
</protein>
<proteinExistence type="predicted"/>
<keyword evidence="4" id="KW-0472">Membrane</keyword>